<feature type="transmembrane region" description="Helical" evidence="8">
    <location>
        <begin position="167"/>
        <end position="191"/>
    </location>
</feature>
<dbReference type="GO" id="GO:0007165">
    <property type="term" value="P:signal transduction"/>
    <property type="evidence" value="ECO:0007669"/>
    <property type="project" value="UniProtKB-KW"/>
</dbReference>
<sequence>MKSNKVAQKTTPLAGSAKYNNFLVTFNVAHRLKYLIDTEILFGVNRIYLLDCSKAKFWTTQLYIPFLLAVIIYLLIFTSSYSATYNVVRNTSYVECVLLSISATYLQRKKLSDYFKNMSTFDENFHLINQLISPNPKKSFICVGVIIISVIVEFLALASFGTEDLIFSVYVIYFCNLIHEIEMLFFCTLLHSILLRIRILKTYVANLFNVKEYTTESSRKSYTTQESSKTVNFDINFLHKNYELLHKMSEELNSSMSFSMIVMFSSSGISTIMLLKHLFQMFQINEITPQLNINVAYVTIRCLRLTILMIIPCYLSNHIYSQVAVIRKILYDALDFKKQDKLERRKIKVFYQLTHDHDLAYVLWGLIKLDMSLPLNYSSLCTTYLVIVLQFSKFID</sequence>
<dbReference type="PANTHER" id="PTHR21143">
    <property type="entry name" value="INVERTEBRATE GUSTATORY RECEPTOR"/>
    <property type="match status" value="1"/>
</dbReference>
<keyword evidence="3 8" id="KW-0812">Transmembrane</keyword>
<keyword evidence="5 8" id="KW-0472">Membrane</keyword>
<evidence type="ECO:0000256" key="8">
    <source>
        <dbReference type="RuleBase" id="RU363108"/>
    </source>
</evidence>
<accession>A0AAV1KA49</accession>
<protein>
    <recommendedName>
        <fullName evidence="8">Gustatory receptor</fullName>
    </recommendedName>
</protein>
<dbReference type="EMBL" id="CAVLGL010000002">
    <property type="protein sequence ID" value="CAK1579244.1"/>
    <property type="molecule type" value="Genomic_DNA"/>
</dbReference>
<dbReference type="PANTHER" id="PTHR21143:SF133">
    <property type="entry name" value="GUSTATORY AND PHEROMONE RECEPTOR 32A-RELATED"/>
    <property type="match status" value="1"/>
</dbReference>
<dbReference type="Proteomes" id="UP001314205">
    <property type="component" value="Unassembled WGS sequence"/>
</dbReference>
<evidence type="ECO:0000313" key="9">
    <source>
        <dbReference type="EMBL" id="CAK1579244.1"/>
    </source>
</evidence>
<comment type="caution">
    <text evidence="8">Lacks conserved residue(s) required for the propagation of feature annotation.</text>
</comment>
<dbReference type="GO" id="GO:0005886">
    <property type="term" value="C:plasma membrane"/>
    <property type="evidence" value="ECO:0007669"/>
    <property type="project" value="UniProtKB-SubCell"/>
</dbReference>
<keyword evidence="6 8" id="KW-0675">Receptor</keyword>
<feature type="transmembrane region" description="Helical" evidence="8">
    <location>
        <begin position="62"/>
        <end position="81"/>
    </location>
</feature>
<reference evidence="9 10" key="1">
    <citation type="submission" date="2023-11" db="EMBL/GenBank/DDBJ databases">
        <authorList>
            <person name="Hedman E."/>
            <person name="Englund M."/>
            <person name="Stromberg M."/>
            <person name="Nyberg Akerstrom W."/>
            <person name="Nylinder S."/>
            <person name="Jareborg N."/>
            <person name="Kallberg Y."/>
            <person name="Kronander E."/>
        </authorList>
    </citation>
    <scope>NUCLEOTIDE SEQUENCE [LARGE SCALE GENOMIC DNA]</scope>
</reference>
<keyword evidence="10" id="KW-1185">Reference proteome</keyword>
<evidence type="ECO:0000256" key="7">
    <source>
        <dbReference type="ARBA" id="ARBA00023224"/>
    </source>
</evidence>
<dbReference type="GO" id="GO:0050909">
    <property type="term" value="P:sensory perception of taste"/>
    <property type="evidence" value="ECO:0007669"/>
    <property type="project" value="InterPro"/>
</dbReference>
<evidence type="ECO:0000256" key="3">
    <source>
        <dbReference type="ARBA" id="ARBA00022692"/>
    </source>
</evidence>
<name>A0AAV1KA49_9NEOP</name>
<dbReference type="GO" id="GO:0030424">
    <property type="term" value="C:axon"/>
    <property type="evidence" value="ECO:0007669"/>
    <property type="project" value="TreeGrafter"/>
</dbReference>
<evidence type="ECO:0000256" key="2">
    <source>
        <dbReference type="ARBA" id="ARBA00022475"/>
    </source>
</evidence>
<proteinExistence type="inferred from homology"/>
<keyword evidence="7 8" id="KW-0807">Transducer</keyword>
<evidence type="ECO:0000256" key="6">
    <source>
        <dbReference type="ARBA" id="ARBA00023170"/>
    </source>
</evidence>
<comment type="function">
    <text evidence="8">Gustatory receptor which mediates acceptance or avoidance behavior, depending on its substrates.</text>
</comment>
<feature type="transmembrane region" description="Helical" evidence="8">
    <location>
        <begin position="140"/>
        <end position="161"/>
    </location>
</feature>
<evidence type="ECO:0000256" key="1">
    <source>
        <dbReference type="ARBA" id="ARBA00004651"/>
    </source>
</evidence>
<dbReference type="GO" id="GO:0030425">
    <property type="term" value="C:dendrite"/>
    <property type="evidence" value="ECO:0007669"/>
    <property type="project" value="TreeGrafter"/>
</dbReference>
<dbReference type="AlphaFoldDB" id="A0AAV1KA49"/>
<organism evidence="9 10">
    <name type="scientific">Parnassius mnemosyne</name>
    <name type="common">clouded apollo</name>
    <dbReference type="NCBI Taxonomy" id="213953"/>
    <lineage>
        <taxon>Eukaryota</taxon>
        <taxon>Metazoa</taxon>
        <taxon>Ecdysozoa</taxon>
        <taxon>Arthropoda</taxon>
        <taxon>Hexapoda</taxon>
        <taxon>Insecta</taxon>
        <taxon>Pterygota</taxon>
        <taxon>Neoptera</taxon>
        <taxon>Endopterygota</taxon>
        <taxon>Lepidoptera</taxon>
        <taxon>Glossata</taxon>
        <taxon>Ditrysia</taxon>
        <taxon>Papilionoidea</taxon>
        <taxon>Papilionidae</taxon>
        <taxon>Parnassiinae</taxon>
        <taxon>Parnassini</taxon>
        <taxon>Parnassius</taxon>
        <taxon>Driopa</taxon>
    </lineage>
</organism>
<dbReference type="Pfam" id="PF08395">
    <property type="entry name" value="7tm_7"/>
    <property type="match status" value="1"/>
</dbReference>
<evidence type="ECO:0000256" key="4">
    <source>
        <dbReference type="ARBA" id="ARBA00022989"/>
    </source>
</evidence>
<comment type="caution">
    <text evidence="9">The sequence shown here is derived from an EMBL/GenBank/DDBJ whole genome shotgun (WGS) entry which is preliminary data.</text>
</comment>
<dbReference type="GO" id="GO:0008049">
    <property type="term" value="P:male courtship behavior"/>
    <property type="evidence" value="ECO:0007669"/>
    <property type="project" value="TreeGrafter"/>
</dbReference>
<dbReference type="InterPro" id="IPR013604">
    <property type="entry name" value="7TM_chemorcpt"/>
</dbReference>
<dbReference type="GO" id="GO:0043025">
    <property type="term" value="C:neuronal cell body"/>
    <property type="evidence" value="ECO:0007669"/>
    <property type="project" value="TreeGrafter"/>
</dbReference>
<evidence type="ECO:0000256" key="5">
    <source>
        <dbReference type="ARBA" id="ARBA00023136"/>
    </source>
</evidence>
<evidence type="ECO:0000313" key="10">
    <source>
        <dbReference type="Proteomes" id="UP001314205"/>
    </source>
</evidence>
<comment type="similarity">
    <text evidence="8">Belongs to the insect chemoreceptor superfamily. Gustatory receptor (GR) family.</text>
</comment>
<comment type="subcellular location">
    <subcellularLocation>
        <location evidence="1 8">Cell membrane</location>
        <topology evidence="1 8">Multi-pass membrane protein</topology>
    </subcellularLocation>
</comment>
<keyword evidence="2 8" id="KW-1003">Cell membrane</keyword>
<gene>
    <name evidence="9" type="ORF">PARMNEM_LOCUS1215</name>
</gene>
<dbReference type="GO" id="GO:0007635">
    <property type="term" value="P:chemosensory behavior"/>
    <property type="evidence" value="ECO:0007669"/>
    <property type="project" value="TreeGrafter"/>
</dbReference>
<keyword evidence="4 8" id="KW-1133">Transmembrane helix</keyword>